<comment type="caution">
    <text evidence="1">The sequence shown here is derived from an EMBL/GenBank/DDBJ whole genome shotgun (WGS) entry which is preliminary data.</text>
</comment>
<dbReference type="Proteomes" id="UP000223913">
    <property type="component" value="Unassembled WGS sequence"/>
</dbReference>
<proteinExistence type="predicted"/>
<evidence type="ECO:0000313" key="2">
    <source>
        <dbReference type="Proteomes" id="UP000223913"/>
    </source>
</evidence>
<keyword evidence="2" id="KW-1185">Reference proteome</keyword>
<evidence type="ECO:0000313" key="1">
    <source>
        <dbReference type="EMBL" id="PHN02238.1"/>
    </source>
</evidence>
<accession>A0A2D0N1H7</accession>
<dbReference type="EMBL" id="PDUD01000043">
    <property type="protein sequence ID" value="PHN02238.1"/>
    <property type="molecule type" value="Genomic_DNA"/>
</dbReference>
<gene>
    <name evidence="1" type="ORF">CRP01_33430</name>
</gene>
<reference evidence="1 2" key="1">
    <citation type="submission" date="2017-10" db="EMBL/GenBank/DDBJ databases">
        <title>The draft genome sequence of Lewinella nigricans NBRC 102662.</title>
        <authorList>
            <person name="Wang K."/>
        </authorList>
    </citation>
    <scope>NUCLEOTIDE SEQUENCE [LARGE SCALE GENOMIC DNA]</scope>
    <source>
        <strain evidence="1 2">NBRC 102662</strain>
    </source>
</reference>
<dbReference type="AlphaFoldDB" id="A0A2D0N1H7"/>
<protein>
    <submittedName>
        <fullName evidence="1">Uncharacterized protein</fullName>
    </submittedName>
</protein>
<organism evidence="1 2">
    <name type="scientific">Flavilitoribacter nigricans (strain ATCC 23147 / DSM 23189 / NBRC 102662 / NCIMB 1420 / SS-2)</name>
    <name type="common">Lewinella nigricans</name>
    <dbReference type="NCBI Taxonomy" id="1122177"/>
    <lineage>
        <taxon>Bacteria</taxon>
        <taxon>Pseudomonadati</taxon>
        <taxon>Bacteroidota</taxon>
        <taxon>Saprospiria</taxon>
        <taxon>Saprospirales</taxon>
        <taxon>Lewinellaceae</taxon>
        <taxon>Flavilitoribacter</taxon>
    </lineage>
</organism>
<sequence length="119" mass="13982">MIIYPKTFLIMERYLFFPIFFAAIFSDRSPMTQPTLPVSIPALFTYAKAGKHFWVFIPAYRKKKFSQVFFFFLGHFAHCFHHVNKAILSIIWFCTGRSVKSLITLVIHPGNQMIWCILV</sequence>
<name>A0A2D0N1H7_FLAN2</name>